<dbReference type="SUPFAM" id="SSF46689">
    <property type="entry name" value="Homeodomain-like"/>
    <property type="match status" value="1"/>
</dbReference>
<dbReference type="EMBL" id="UPPP01000080">
    <property type="protein sequence ID" value="VBB07750.1"/>
    <property type="molecule type" value="Genomic_DNA"/>
</dbReference>
<dbReference type="Pfam" id="PF00440">
    <property type="entry name" value="TetR_N"/>
    <property type="match status" value="1"/>
</dbReference>
<evidence type="ECO:0000259" key="3">
    <source>
        <dbReference type="PROSITE" id="PS50977"/>
    </source>
</evidence>
<dbReference type="InterPro" id="IPR001647">
    <property type="entry name" value="HTH_TetR"/>
</dbReference>
<accession>A0A498R9Y3</accession>
<reference evidence="4 5" key="1">
    <citation type="submission" date="2018-06" db="EMBL/GenBank/DDBJ databases">
        <authorList>
            <person name="Strepis N."/>
        </authorList>
    </citation>
    <scope>NUCLEOTIDE SEQUENCE [LARGE SCALE GENOMIC DNA]</scope>
    <source>
        <strain evidence="4">LUCI</strain>
    </source>
</reference>
<keyword evidence="1 2" id="KW-0238">DNA-binding</keyword>
<evidence type="ECO:0000313" key="5">
    <source>
        <dbReference type="Proteomes" id="UP000277811"/>
    </source>
</evidence>
<dbReference type="InterPro" id="IPR036271">
    <property type="entry name" value="Tet_transcr_reg_TetR-rel_C_sf"/>
</dbReference>
<dbReference type="AlphaFoldDB" id="A0A498R9Y3"/>
<dbReference type="PROSITE" id="PS50977">
    <property type="entry name" value="HTH_TETR_2"/>
    <property type="match status" value="1"/>
</dbReference>
<dbReference type="SUPFAM" id="SSF48498">
    <property type="entry name" value="Tetracyclin repressor-like, C-terminal domain"/>
    <property type="match status" value="1"/>
</dbReference>
<dbReference type="Proteomes" id="UP000277811">
    <property type="component" value="Unassembled WGS sequence"/>
</dbReference>
<dbReference type="InterPro" id="IPR009057">
    <property type="entry name" value="Homeodomain-like_sf"/>
</dbReference>
<evidence type="ECO:0000313" key="4">
    <source>
        <dbReference type="EMBL" id="VBB07750.1"/>
    </source>
</evidence>
<dbReference type="PANTHER" id="PTHR43479:SF11">
    <property type="entry name" value="ACREF_ENVCD OPERON REPRESSOR-RELATED"/>
    <property type="match status" value="1"/>
</dbReference>
<name>A0A498R9Y3_9FIRM</name>
<protein>
    <submittedName>
        <fullName evidence="4">Tetr bacterial regulatory protein hth signature</fullName>
    </submittedName>
</protein>
<feature type="domain" description="HTH tetR-type" evidence="3">
    <location>
        <begin position="11"/>
        <end position="71"/>
    </location>
</feature>
<dbReference type="GO" id="GO:0003677">
    <property type="term" value="F:DNA binding"/>
    <property type="evidence" value="ECO:0007669"/>
    <property type="project" value="UniProtKB-UniRule"/>
</dbReference>
<keyword evidence="5" id="KW-1185">Reference proteome</keyword>
<sequence>MPKDTFHNLSDDKKRKIFDAAVQEFSTRRFSEASINQIVKAAGIPRGSFYQYFSGKEDIFCYMFEEILKEKRDVIRQSESVDPDADVFEICIQATGASFEWGRLNPKYSQIGMLMEIDNSEFITKLRGASFEGLRKMIERDKKRGLIKPETDSDLVADMIYALIWKQYSLVGFNEELFLEKVNDGFKIIREGIAGGK</sequence>
<feature type="DNA-binding region" description="H-T-H motif" evidence="2">
    <location>
        <begin position="34"/>
        <end position="53"/>
    </location>
</feature>
<dbReference type="PANTHER" id="PTHR43479">
    <property type="entry name" value="ACREF/ENVCD OPERON REPRESSOR-RELATED"/>
    <property type="match status" value="1"/>
</dbReference>
<gene>
    <name evidence="4" type="ORF">LUCI_3015</name>
</gene>
<dbReference type="InterPro" id="IPR050624">
    <property type="entry name" value="HTH-type_Tx_Regulator"/>
</dbReference>
<proteinExistence type="predicted"/>
<dbReference type="PRINTS" id="PR00455">
    <property type="entry name" value="HTHTETR"/>
</dbReference>
<dbReference type="OrthoDB" id="9812484at2"/>
<evidence type="ECO:0000256" key="2">
    <source>
        <dbReference type="PROSITE-ProRule" id="PRU00335"/>
    </source>
</evidence>
<organism evidence="4 5">
    <name type="scientific">Lucifera butyrica</name>
    <dbReference type="NCBI Taxonomy" id="1351585"/>
    <lineage>
        <taxon>Bacteria</taxon>
        <taxon>Bacillati</taxon>
        <taxon>Bacillota</taxon>
        <taxon>Negativicutes</taxon>
        <taxon>Veillonellales</taxon>
        <taxon>Veillonellaceae</taxon>
        <taxon>Lucifera</taxon>
    </lineage>
</organism>
<dbReference type="Gene3D" id="1.10.357.10">
    <property type="entry name" value="Tetracycline Repressor, domain 2"/>
    <property type="match status" value="1"/>
</dbReference>
<evidence type="ECO:0000256" key="1">
    <source>
        <dbReference type="ARBA" id="ARBA00023125"/>
    </source>
</evidence>